<feature type="transmembrane region" description="Helical" evidence="8">
    <location>
        <begin position="274"/>
        <end position="297"/>
    </location>
</feature>
<keyword evidence="6 8" id="KW-0472">Membrane</keyword>
<dbReference type="Proteomes" id="UP001057702">
    <property type="component" value="Unassembled WGS sequence"/>
</dbReference>
<evidence type="ECO:0000256" key="8">
    <source>
        <dbReference type="SAM" id="Phobius"/>
    </source>
</evidence>
<keyword evidence="5 8" id="KW-1133">Transmembrane helix</keyword>
<dbReference type="InterPro" id="IPR010290">
    <property type="entry name" value="TM_effector"/>
</dbReference>
<evidence type="ECO:0000256" key="2">
    <source>
        <dbReference type="ARBA" id="ARBA00022448"/>
    </source>
</evidence>
<evidence type="ECO:0000313" key="9">
    <source>
        <dbReference type="EMBL" id="MCQ4081119.1"/>
    </source>
</evidence>
<dbReference type="PANTHER" id="PTHR23513:SF11">
    <property type="entry name" value="STAPHYLOFERRIN A TRANSPORTER"/>
    <property type="match status" value="1"/>
</dbReference>
<feature type="transmembrane region" description="Helical" evidence="8">
    <location>
        <begin position="110"/>
        <end position="131"/>
    </location>
</feature>
<proteinExistence type="predicted"/>
<keyword evidence="3" id="KW-1003">Cell membrane</keyword>
<keyword evidence="4 8" id="KW-0812">Transmembrane</keyword>
<organism evidence="9 10">
    <name type="scientific">Streptomyces humicola</name>
    <dbReference type="NCBI Taxonomy" id="2953240"/>
    <lineage>
        <taxon>Bacteria</taxon>
        <taxon>Bacillati</taxon>
        <taxon>Actinomycetota</taxon>
        <taxon>Actinomycetes</taxon>
        <taxon>Kitasatosporales</taxon>
        <taxon>Streptomycetaceae</taxon>
        <taxon>Streptomyces</taxon>
    </lineage>
</organism>
<evidence type="ECO:0000256" key="6">
    <source>
        <dbReference type="ARBA" id="ARBA00023136"/>
    </source>
</evidence>
<evidence type="ECO:0000256" key="1">
    <source>
        <dbReference type="ARBA" id="ARBA00004651"/>
    </source>
</evidence>
<dbReference type="PANTHER" id="PTHR23513">
    <property type="entry name" value="INTEGRAL MEMBRANE EFFLUX PROTEIN-RELATED"/>
    <property type="match status" value="1"/>
</dbReference>
<feature type="transmembrane region" description="Helical" evidence="8">
    <location>
        <begin position="328"/>
        <end position="345"/>
    </location>
</feature>
<evidence type="ECO:0000256" key="5">
    <source>
        <dbReference type="ARBA" id="ARBA00022989"/>
    </source>
</evidence>
<dbReference type="SUPFAM" id="SSF103473">
    <property type="entry name" value="MFS general substrate transporter"/>
    <property type="match status" value="1"/>
</dbReference>
<sequence length="443" mass="45965">MSRGLTDRPRHALKLDFRFRTFQVSVLGSNLADGIYLVTIPLLALSLTGSALVVSAVGVALRAPWLLLTLPAGVVVDQFPPLTVMRVASMTRLPLVAVLCVLAWERLLPVWGLVTAAFLIAGCGTFIDVAAQSLVPRMVPKPLIPRANANLQSGLTLTQQFAGPALGGVLAAVTGAGIALSTTLYAATLSGLQALQRRLPGGGDRDAGATPGGRLTLRAMFRDLGEGARYFRTRRDLIGLAVVAATGNLAFASVTTMLPLWVVAPARLGLPKSALGFIAAAPAVGGLLAGAVAARMLSRFGGRAVLGFCAPAVGLCFVLIAVPSPFSAFGAMACYGGFTVTLNVMSMSHRQSTIPEHLFGRVNAVYRWIVLGVSPFGAGLGGLVADHFGLAAVFLCAGAFAGGSGVLLPALLFRASPPDPDRSQDPGPDRRTDTSMYRLGRDA</sequence>
<dbReference type="Gene3D" id="1.20.1250.20">
    <property type="entry name" value="MFS general substrate transporter like domains"/>
    <property type="match status" value="1"/>
</dbReference>
<keyword evidence="2" id="KW-0813">Transport</keyword>
<feature type="transmembrane region" description="Helical" evidence="8">
    <location>
        <begin position="83"/>
        <end position="104"/>
    </location>
</feature>
<dbReference type="Pfam" id="PF05977">
    <property type="entry name" value="MFS_3"/>
    <property type="match status" value="1"/>
</dbReference>
<gene>
    <name evidence="9" type="ORF">NGB36_11020</name>
</gene>
<feature type="transmembrane region" description="Helical" evidence="8">
    <location>
        <begin position="51"/>
        <end position="76"/>
    </location>
</feature>
<dbReference type="EMBL" id="JANFNG010000006">
    <property type="protein sequence ID" value="MCQ4081119.1"/>
    <property type="molecule type" value="Genomic_DNA"/>
</dbReference>
<accession>A0ABT1PTW8</accession>
<evidence type="ECO:0000256" key="7">
    <source>
        <dbReference type="SAM" id="MobiDB-lite"/>
    </source>
</evidence>
<protein>
    <submittedName>
        <fullName evidence="9">MFS transporter</fullName>
    </submittedName>
</protein>
<feature type="transmembrane region" description="Helical" evidence="8">
    <location>
        <begin position="237"/>
        <end position="262"/>
    </location>
</feature>
<evidence type="ECO:0000313" key="10">
    <source>
        <dbReference type="Proteomes" id="UP001057702"/>
    </source>
</evidence>
<name>A0ABT1PTW8_9ACTN</name>
<dbReference type="CDD" id="cd06173">
    <property type="entry name" value="MFS_MefA_like"/>
    <property type="match status" value="1"/>
</dbReference>
<evidence type="ECO:0000256" key="4">
    <source>
        <dbReference type="ARBA" id="ARBA00022692"/>
    </source>
</evidence>
<feature type="transmembrane region" description="Helical" evidence="8">
    <location>
        <begin position="391"/>
        <end position="413"/>
    </location>
</feature>
<dbReference type="InterPro" id="IPR036259">
    <property type="entry name" value="MFS_trans_sf"/>
</dbReference>
<feature type="compositionally biased region" description="Basic and acidic residues" evidence="7">
    <location>
        <begin position="419"/>
        <end position="443"/>
    </location>
</feature>
<dbReference type="RefSeq" id="WP_255920025.1">
    <property type="nucleotide sequence ID" value="NZ_JANFNG010000006.1"/>
</dbReference>
<feature type="transmembrane region" description="Helical" evidence="8">
    <location>
        <begin position="304"/>
        <end position="322"/>
    </location>
</feature>
<keyword evidence="10" id="KW-1185">Reference proteome</keyword>
<comment type="subcellular location">
    <subcellularLocation>
        <location evidence="1">Cell membrane</location>
        <topology evidence="1">Multi-pass membrane protein</topology>
    </subcellularLocation>
</comment>
<evidence type="ECO:0000256" key="3">
    <source>
        <dbReference type="ARBA" id="ARBA00022475"/>
    </source>
</evidence>
<feature type="transmembrane region" description="Helical" evidence="8">
    <location>
        <begin position="365"/>
        <end position="385"/>
    </location>
</feature>
<reference evidence="9" key="1">
    <citation type="submission" date="2022-06" db="EMBL/GenBank/DDBJ databases">
        <title>Draft genome sequence of Streptomyces sp. RB6PN25 isolated from peat swamp forest in Thailand.</title>
        <authorList>
            <person name="Duangmal K."/>
            <person name="Klaysubun C."/>
        </authorList>
    </citation>
    <scope>NUCLEOTIDE SEQUENCE</scope>
    <source>
        <strain evidence="9">RB6PN25</strain>
    </source>
</reference>
<comment type="caution">
    <text evidence="9">The sequence shown here is derived from an EMBL/GenBank/DDBJ whole genome shotgun (WGS) entry which is preliminary data.</text>
</comment>
<feature type="region of interest" description="Disordered" evidence="7">
    <location>
        <begin position="417"/>
        <end position="443"/>
    </location>
</feature>